<sequence>MLNYPYTIQWLKWATGIAIPVRREVIHMYEIFIVVFTALSFLVALINLIIILIDKIKR</sequence>
<evidence type="ECO:0000256" key="1">
    <source>
        <dbReference type="SAM" id="Phobius"/>
    </source>
</evidence>
<geneLocation type="plasmid" evidence="2 3">
    <name>pCLI</name>
</geneLocation>
<protein>
    <submittedName>
        <fullName evidence="2">Uncharacterized protein</fullName>
    </submittedName>
</protein>
<evidence type="ECO:0000313" key="2">
    <source>
        <dbReference type="EMBL" id="ABS42933.1"/>
    </source>
</evidence>
<keyword evidence="1" id="KW-1133">Transmembrane helix</keyword>
<keyword evidence="1" id="KW-0812">Transmembrane</keyword>
<dbReference type="KEGG" id="cbf:CLI_A0010"/>
<dbReference type="Proteomes" id="UP000002410">
    <property type="component" value="Plasmid pCLI"/>
</dbReference>
<dbReference type="AlphaFoldDB" id="A7GJQ4"/>
<dbReference type="HOGENOM" id="CLU_210849_0_0_9"/>
<proteinExistence type="predicted"/>
<feature type="transmembrane region" description="Helical" evidence="1">
    <location>
        <begin position="31"/>
        <end position="53"/>
    </location>
</feature>
<organism evidence="2 3">
    <name type="scientific">Clostridium botulinum (strain Langeland / NCTC 10281 / Type F)</name>
    <dbReference type="NCBI Taxonomy" id="441772"/>
    <lineage>
        <taxon>Bacteria</taxon>
        <taxon>Bacillati</taxon>
        <taxon>Bacillota</taxon>
        <taxon>Clostridia</taxon>
        <taxon>Eubacteriales</taxon>
        <taxon>Clostridiaceae</taxon>
        <taxon>Clostridium</taxon>
    </lineage>
</organism>
<accession>A7GJQ4</accession>
<gene>
    <name evidence="2" type="ordered locus">CLI_A0010</name>
</gene>
<keyword evidence="1" id="KW-0472">Membrane</keyword>
<evidence type="ECO:0000313" key="3">
    <source>
        <dbReference type="Proteomes" id="UP000002410"/>
    </source>
</evidence>
<reference evidence="3" key="1">
    <citation type="submission" date="2007-06" db="EMBL/GenBank/DDBJ databases">
        <authorList>
            <person name="Brinkac L.M."/>
            <person name="Daugherty S."/>
            <person name="Dodson R.J."/>
            <person name="Madupu R."/>
            <person name="Brown J.L."/>
            <person name="Bruce D."/>
            <person name="Detter C."/>
            <person name="Munk C."/>
            <person name="Smith L.A."/>
            <person name="Smith T.J."/>
            <person name="White O."/>
            <person name="Brettin T.S."/>
        </authorList>
    </citation>
    <scope>NUCLEOTIDE SEQUENCE [LARGE SCALE GENOMIC DNA]</scope>
    <source>
        <strain evidence="3">Langeland / NCTC 10281 / Type F</strain>
        <plasmid evidence="3">pCLI</plasmid>
    </source>
</reference>
<keyword evidence="2" id="KW-0614">Plasmid</keyword>
<name>A7GJQ4_CLOBL</name>
<dbReference type="EMBL" id="CP000729">
    <property type="protein sequence ID" value="ABS42933.1"/>
    <property type="molecule type" value="Genomic_DNA"/>
</dbReference>